<evidence type="ECO:0000313" key="4">
    <source>
        <dbReference type="Proteomes" id="UP000249720"/>
    </source>
</evidence>
<feature type="chain" id="PRO_5015893747" description="Entericidin" evidence="2">
    <location>
        <begin position="23"/>
        <end position="62"/>
    </location>
</feature>
<evidence type="ECO:0000256" key="1">
    <source>
        <dbReference type="SAM" id="MobiDB-lite"/>
    </source>
</evidence>
<reference evidence="3 4" key="1">
    <citation type="submission" date="2018-06" db="EMBL/GenBank/DDBJ databases">
        <title>Genomic Encyclopedia of Archaeal and Bacterial Type Strains, Phase II (KMG-II): from individual species to whole genera.</title>
        <authorList>
            <person name="Goeker M."/>
        </authorList>
    </citation>
    <scope>NUCLEOTIDE SEQUENCE [LARGE SCALE GENOMIC DNA]</scope>
    <source>
        <strain evidence="3 4">DSM 23241</strain>
    </source>
</reference>
<sequence length="62" mass="6268">MKKLLAVLAVAGVMVACNNAKTDEAKTDSTTAVKVDTSATKVDTGAAKVDTSAKKVDSAAKK</sequence>
<evidence type="ECO:0008006" key="5">
    <source>
        <dbReference type="Google" id="ProtNLM"/>
    </source>
</evidence>
<name>A0A2W7RXP6_9BACT</name>
<dbReference type="AlphaFoldDB" id="A0A2W7RXP6"/>
<proteinExistence type="predicted"/>
<protein>
    <recommendedName>
        <fullName evidence="5">Entericidin</fullName>
    </recommendedName>
</protein>
<comment type="caution">
    <text evidence="3">The sequence shown here is derived from an EMBL/GenBank/DDBJ whole genome shotgun (WGS) entry which is preliminary data.</text>
</comment>
<dbReference type="Proteomes" id="UP000249720">
    <property type="component" value="Unassembled WGS sequence"/>
</dbReference>
<feature type="compositionally biased region" description="Basic and acidic residues" evidence="1">
    <location>
        <begin position="51"/>
        <end position="62"/>
    </location>
</feature>
<organism evidence="3 4">
    <name type="scientific">Hydrotalea sandarakina</name>
    <dbReference type="NCBI Taxonomy" id="1004304"/>
    <lineage>
        <taxon>Bacteria</taxon>
        <taxon>Pseudomonadati</taxon>
        <taxon>Bacteroidota</taxon>
        <taxon>Chitinophagia</taxon>
        <taxon>Chitinophagales</taxon>
        <taxon>Chitinophagaceae</taxon>
        <taxon>Hydrotalea</taxon>
    </lineage>
</organism>
<feature type="region of interest" description="Disordered" evidence="1">
    <location>
        <begin position="43"/>
        <end position="62"/>
    </location>
</feature>
<accession>A0A2W7RXP6</accession>
<evidence type="ECO:0000313" key="3">
    <source>
        <dbReference type="EMBL" id="PZX63596.1"/>
    </source>
</evidence>
<evidence type="ECO:0000256" key="2">
    <source>
        <dbReference type="SAM" id="SignalP"/>
    </source>
</evidence>
<feature type="signal peptide" evidence="2">
    <location>
        <begin position="1"/>
        <end position="22"/>
    </location>
</feature>
<keyword evidence="4" id="KW-1185">Reference proteome</keyword>
<gene>
    <name evidence="3" type="ORF">LX80_01247</name>
</gene>
<keyword evidence="2" id="KW-0732">Signal</keyword>
<dbReference type="EMBL" id="QKZV01000003">
    <property type="protein sequence ID" value="PZX63596.1"/>
    <property type="molecule type" value="Genomic_DNA"/>
</dbReference>
<dbReference type="PROSITE" id="PS51257">
    <property type="entry name" value="PROKAR_LIPOPROTEIN"/>
    <property type="match status" value="1"/>
</dbReference>
<dbReference type="RefSeq" id="WP_111294345.1">
    <property type="nucleotide sequence ID" value="NZ_QKZV01000003.1"/>
</dbReference>